<reference evidence="1 3" key="2">
    <citation type="journal article" date="2014" name="BMC Genomics">
        <title>An improved genome release (version Mt4.0) for the model legume Medicago truncatula.</title>
        <authorList>
            <person name="Tang H."/>
            <person name="Krishnakumar V."/>
            <person name="Bidwell S."/>
            <person name="Rosen B."/>
            <person name="Chan A."/>
            <person name="Zhou S."/>
            <person name="Gentzbittel L."/>
            <person name="Childs K.L."/>
            <person name="Yandell M."/>
            <person name="Gundlach H."/>
            <person name="Mayer K.F."/>
            <person name="Schwartz D.C."/>
            <person name="Town C.D."/>
        </authorList>
    </citation>
    <scope>GENOME REANNOTATION</scope>
    <source>
        <strain evidence="2 3">cv. Jemalong A17</strain>
    </source>
</reference>
<accession>G7J1U9</accession>
<evidence type="ECO:0000313" key="1">
    <source>
        <dbReference type="EMBL" id="AES69321.1"/>
    </source>
</evidence>
<protein>
    <submittedName>
        <fullName evidence="1 2">Uncharacterized protein</fullName>
    </submittedName>
</protein>
<name>G7J1U9_MEDTR</name>
<dbReference type="AlphaFoldDB" id="G7J1U9"/>
<evidence type="ECO:0000313" key="2">
    <source>
        <dbReference type="EnsemblPlants" id="AES69321"/>
    </source>
</evidence>
<dbReference type="EMBL" id="CM001219">
    <property type="protein sequence ID" value="AES69321.1"/>
    <property type="molecule type" value="Genomic_DNA"/>
</dbReference>
<sequence length="95" mass="11112">MIGISAIRNRQNINFLHEFKDSYQIALCKTMDCATEGDTKYSNNYKMCANVVLIRIGWIVLRCAKYPDLQFSQNALQKFLDSQKRVTKEVEEMRL</sequence>
<proteinExistence type="predicted"/>
<reference evidence="2" key="3">
    <citation type="submission" date="2015-04" db="UniProtKB">
        <authorList>
            <consortium name="EnsemblPlants"/>
        </authorList>
    </citation>
    <scope>IDENTIFICATION</scope>
    <source>
        <strain evidence="2">cv. Jemalong A17</strain>
    </source>
</reference>
<evidence type="ECO:0000313" key="3">
    <source>
        <dbReference type="Proteomes" id="UP000002051"/>
    </source>
</evidence>
<keyword evidence="3" id="KW-1185">Reference proteome</keyword>
<dbReference type="PaxDb" id="3880-AES69321"/>
<gene>
    <name evidence="1" type="ordered locus">MTR_3g027380</name>
</gene>
<dbReference type="EnsemblPlants" id="AES69321">
    <property type="protein sequence ID" value="AES69321"/>
    <property type="gene ID" value="MTR_3g027380"/>
</dbReference>
<dbReference type="HOGENOM" id="CLU_2375990_0_0_1"/>
<dbReference type="Proteomes" id="UP000002051">
    <property type="component" value="Chromosome 3"/>
</dbReference>
<reference evidence="1 3" key="1">
    <citation type="journal article" date="2011" name="Nature">
        <title>The Medicago genome provides insight into the evolution of rhizobial symbioses.</title>
        <authorList>
            <person name="Young N.D."/>
            <person name="Debelle F."/>
            <person name="Oldroyd G.E."/>
            <person name="Geurts R."/>
            <person name="Cannon S.B."/>
            <person name="Udvardi M.K."/>
            <person name="Benedito V.A."/>
            <person name="Mayer K.F."/>
            <person name="Gouzy J."/>
            <person name="Schoof H."/>
            <person name="Van de Peer Y."/>
            <person name="Proost S."/>
            <person name="Cook D.R."/>
            <person name="Meyers B.C."/>
            <person name="Spannagl M."/>
            <person name="Cheung F."/>
            <person name="De Mita S."/>
            <person name="Krishnakumar V."/>
            <person name="Gundlach H."/>
            <person name="Zhou S."/>
            <person name="Mudge J."/>
            <person name="Bharti A.K."/>
            <person name="Murray J.D."/>
            <person name="Naoumkina M.A."/>
            <person name="Rosen B."/>
            <person name="Silverstein K.A."/>
            <person name="Tang H."/>
            <person name="Rombauts S."/>
            <person name="Zhao P.X."/>
            <person name="Zhou P."/>
            <person name="Barbe V."/>
            <person name="Bardou P."/>
            <person name="Bechner M."/>
            <person name="Bellec A."/>
            <person name="Berger A."/>
            <person name="Berges H."/>
            <person name="Bidwell S."/>
            <person name="Bisseling T."/>
            <person name="Choisne N."/>
            <person name="Couloux A."/>
            <person name="Denny R."/>
            <person name="Deshpande S."/>
            <person name="Dai X."/>
            <person name="Doyle J.J."/>
            <person name="Dudez A.M."/>
            <person name="Farmer A.D."/>
            <person name="Fouteau S."/>
            <person name="Franken C."/>
            <person name="Gibelin C."/>
            <person name="Gish J."/>
            <person name="Goldstein S."/>
            <person name="Gonzalez A.J."/>
            <person name="Green P.J."/>
            <person name="Hallab A."/>
            <person name="Hartog M."/>
            <person name="Hua A."/>
            <person name="Humphray S.J."/>
            <person name="Jeong D.H."/>
            <person name="Jing Y."/>
            <person name="Jocker A."/>
            <person name="Kenton S.M."/>
            <person name="Kim D.J."/>
            <person name="Klee K."/>
            <person name="Lai H."/>
            <person name="Lang C."/>
            <person name="Lin S."/>
            <person name="Macmil S.L."/>
            <person name="Magdelenat G."/>
            <person name="Matthews L."/>
            <person name="McCorrison J."/>
            <person name="Monaghan E.L."/>
            <person name="Mun J.H."/>
            <person name="Najar F.Z."/>
            <person name="Nicholson C."/>
            <person name="Noirot C."/>
            <person name="O'Bleness M."/>
            <person name="Paule C.R."/>
            <person name="Poulain J."/>
            <person name="Prion F."/>
            <person name="Qin B."/>
            <person name="Qu C."/>
            <person name="Retzel E.F."/>
            <person name="Riddle C."/>
            <person name="Sallet E."/>
            <person name="Samain S."/>
            <person name="Samson N."/>
            <person name="Sanders I."/>
            <person name="Saurat O."/>
            <person name="Scarpelli C."/>
            <person name="Schiex T."/>
            <person name="Segurens B."/>
            <person name="Severin A.J."/>
            <person name="Sherrier D.J."/>
            <person name="Shi R."/>
            <person name="Sims S."/>
            <person name="Singer S.R."/>
            <person name="Sinharoy S."/>
            <person name="Sterck L."/>
            <person name="Viollet A."/>
            <person name="Wang B.B."/>
            <person name="Wang K."/>
            <person name="Wang M."/>
            <person name="Wang X."/>
            <person name="Warfsmann J."/>
            <person name="Weissenbach J."/>
            <person name="White D.D."/>
            <person name="White J.D."/>
            <person name="Wiley G.B."/>
            <person name="Wincker P."/>
            <person name="Xing Y."/>
            <person name="Yang L."/>
            <person name="Yao Z."/>
            <person name="Ying F."/>
            <person name="Zhai J."/>
            <person name="Zhou L."/>
            <person name="Zuber A."/>
            <person name="Denarie J."/>
            <person name="Dixon R.A."/>
            <person name="May G.D."/>
            <person name="Schwartz D.C."/>
            <person name="Rogers J."/>
            <person name="Quetier F."/>
            <person name="Town C.D."/>
            <person name="Roe B.A."/>
        </authorList>
    </citation>
    <scope>NUCLEOTIDE SEQUENCE [LARGE SCALE GENOMIC DNA]</scope>
    <source>
        <strain evidence="1">A17</strain>
        <strain evidence="2 3">cv. Jemalong A17</strain>
    </source>
</reference>
<organism evidence="1 3">
    <name type="scientific">Medicago truncatula</name>
    <name type="common">Barrel medic</name>
    <name type="synonym">Medicago tribuloides</name>
    <dbReference type="NCBI Taxonomy" id="3880"/>
    <lineage>
        <taxon>Eukaryota</taxon>
        <taxon>Viridiplantae</taxon>
        <taxon>Streptophyta</taxon>
        <taxon>Embryophyta</taxon>
        <taxon>Tracheophyta</taxon>
        <taxon>Spermatophyta</taxon>
        <taxon>Magnoliopsida</taxon>
        <taxon>eudicotyledons</taxon>
        <taxon>Gunneridae</taxon>
        <taxon>Pentapetalae</taxon>
        <taxon>rosids</taxon>
        <taxon>fabids</taxon>
        <taxon>Fabales</taxon>
        <taxon>Fabaceae</taxon>
        <taxon>Papilionoideae</taxon>
        <taxon>50 kb inversion clade</taxon>
        <taxon>NPAAA clade</taxon>
        <taxon>Hologalegina</taxon>
        <taxon>IRL clade</taxon>
        <taxon>Trifolieae</taxon>
        <taxon>Medicago</taxon>
    </lineage>
</organism>